<comment type="caution">
    <text evidence="2">The sequence shown here is derived from an EMBL/GenBank/DDBJ whole genome shotgun (WGS) entry which is preliminary data.</text>
</comment>
<evidence type="ECO:0000256" key="1">
    <source>
        <dbReference type="SAM" id="Phobius"/>
    </source>
</evidence>
<reference evidence="2" key="1">
    <citation type="journal article" date="2020" name="Stud. Mycol.">
        <title>101 Dothideomycetes genomes: a test case for predicting lifestyles and emergence of pathogens.</title>
        <authorList>
            <person name="Haridas S."/>
            <person name="Albert R."/>
            <person name="Binder M."/>
            <person name="Bloem J."/>
            <person name="Labutti K."/>
            <person name="Salamov A."/>
            <person name="Andreopoulos B."/>
            <person name="Baker S."/>
            <person name="Barry K."/>
            <person name="Bills G."/>
            <person name="Bluhm B."/>
            <person name="Cannon C."/>
            <person name="Castanera R."/>
            <person name="Culley D."/>
            <person name="Daum C."/>
            <person name="Ezra D."/>
            <person name="Gonzalez J."/>
            <person name="Henrissat B."/>
            <person name="Kuo A."/>
            <person name="Liang C."/>
            <person name="Lipzen A."/>
            <person name="Lutzoni F."/>
            <person name="Magnuson J."/>
            <person name="Mondo S."/>
            <person name="Nolan M."/>
            <person name="Ohm R."/>
            <person name="Pangilinan J."/>
            <person name="Park H.-J."/>
            <person name="Ramirez L."/>
            <person name="Alfaro M."/>
            <person name="Sun H."/>
            <person name="Tritt A."/>
            <person name="Yoshinaga Y."/>
            <person name="Zwiers L.-H."/>
            <person name="Turgeon B."/>
            <person name="Goodwin S."/>
            <person name="Spatafora J."/>
            <person name="Crous P."/>
            <person name="Grigoriev I."/>
        </authorList>
    </citation>
    <scope>NUCLEOTIDE SEQUENCE</scope>
    <source>
        <strain evidence="2">CBS 125425</strain>
    </source>
</reference>
<gene>
    <name evidence="2" type="ORF">EJ04DRAFT_570151</name>
</gene>
<feature type="transmembrane region" description="Helical" evidence="1">
    <location>
        <begin position="146"/>
        <end position="167"/>
    </location>
</feature>
<dbReference type="Proteomes" id="UP000799444">
    <property type="component" value="Unassembled WGS sequence"/>
</dbReference>
<keyword evidence="1" id="KW-0472">Membrane</keyword>
<proteinExistence type="predicted"/>
<sequence length="251" mass="28868">MGDDKDFKAALSPLGHEIEHANKYYKKNGFVVAIGITVGLPVLIIWTSQWEFVEATKSTIAQISTALFLAWMGFCVARGYTRQILAVIAYSVTMFALPMLLTCHILPSVGYDVHWSIIVLVYWVASAIFIIVCGKTLEIEDKGQEYMVIVLSYEAVFIGCLVAVLSIPSSELEEEMFENNWGMKYQISQEALDVVFEMGSHWKVKKQGSNILWRRIFDVWFWSERVMMTWIPVLVFWADWEWLKLWVKGTN</sequence>
<keyword evidence="1" id="KW-1133">Transmembrane helix</keyword>
<organism evidence="2 3">
    <name type="scientific">Polyplosphaeria fusca</name>
    <dbReference type="NCBI Taxonomy" id="682080"/>
    <lineage>
        <taxon>Eukaryota</taxon>
        <taxon>Fungi</taxon>
        <taxon>Dikarya</taxon>
        <taxon>Ascomycota</taxon>
        <taxon>Pezizomycotina</taxon>
        <taxon>Dothideomycetes</taxon>
        <taxon>Pleosporomycetidae</taxon>
        <taxon>Pleosporales</taxon>
        <taxon>Tetraplosphaeriaceae</taxon>
        <taxon>Polyplosphaeria</taxon>
    </lineage>
</organism>
<evidence type="ECO:0000313" key="3">
    <source>
        <dbReference type="Proteomes" id="UP000799444"/>
    </source>
</evidence>
<dbReference type="EMBL" id="ML996317">
    <property type="protein sequence ID" value="KAF2727701.1"/>
    <property type="molecule type" value="Genomic_DNA"/>
</dbReference>
<feature type="transmembrane region" description="Helical" evidence="1">
    <location>
        <begin position="29"/>
        <end position="47"/>
    </location>
</feature>
<feature type="transmembrane region" description="Helical" evidence="1">
    <location>
        <begin position="84"/>
        <end position="107"/>
    </location>
</feature>
<feature type="transmembrane region" description="Helical" evidence="1">
    <location>
        <begin position="113"/>
        <end position="134"/>
    </location>
</feature>
<protein>
    <submittedName>
        <fullName evidence="2">Uncharacterized protein</fullName>
    </submittedName>
</protein>
<evidence type="ECO:0000313" key="2">
    <source>
        <dbReference type="EMBL" id="KAF2727701.1"/>
    </source>
</evidence>
<dbReference type="AlphaFoldDB" id="A0A9P4QMQ7"/>
<name>A0A9P4QMQ7_9PLEO</name>
<accession>A0A9P4QMQ7</accession>
<feature type="transmembrane region" description="Helical" evidence="1">
    <location>
        <begin position="59"/>
        <end position="77"/>
    </location>
</feature>
<keyword evidence="3" id="KW-1185">Reference proteome</keyword>
<keyword evidence="1" id="KW-0812">Transmembrane</keyword>